<organism evidence="1">
    <name type="scientific">marine sediment metagenome</name>
    <dbReference type="NCBI Taxonomy" id="412755"/>
    <lineage>
        <taxon>unclassified sequences</taxon>
        <taxon>metagenomes</taxon>
        <taxon>ecological metagenomes</taxon>
    </lineage>
</organism>
<proteinExistence type="predicted"/>
<evidence type="ECO:0000313" key="1">
    <source>
        <dbReference type="EMBL" id="KKK85756.1"/>
    </source>
</evidence>
<protein>
    <submittedName>
        <fullName evidence="1">Uncharacterized protein</fullName>
    </submittedName>
</protein>
<dbReference type="EMBL" id="LAZR01051159">
    <property type="protein sequence ID" value="KKK85756.1"/>
    <property type="molecule type" value="Genomic_DNA"/>
</dbReference>
<reference evidence="1" key="1">
    <citation type="journal article" date="2015" name="Nature">
        <title>Complex archaea that bridge the gap between prokaryotes and eukaryotes.</title>
        <authorList>
            <person name="Spang A."/>
            <person name="Saw J.H."/>
            <person name="Jorgensen S.L."/>
            <person name="Zaremba-Niedzwiedzka K."/>
            <person name="Martijn J."/>
            <person name="Lind A.E."/>
            <person name="van Eijk R."/>
            <person name="Schleper C."/>
            <person name="Guy L."/>
            <person name="Ettema T.J."/>
        </authorList>
    </citation>
    <scope>NUCLEOTIDE SEQUENCE</scope>
</reference>
<comment type="caution">
    <text evidence="1">The sequence shown here is derived from an EMBL/GenBank/DDBJ whole genome shotgun (WGS) entry which is preliminary data.</text>
</comment>
<gene>
    <name evidence="1" type="ORF">LCGC14_2770090</name>
</gene>
<name>A0A0F9BMY3_9ZZZZ</name>
<accession>A0A0F9BMY3</accession>
<sequence>MAKKSIQERIDIEFANDLKKMALNRIKNGVDDELRSIREMTAKMTKHPLFSTKLKEDLENFKFKDE</sequence>
<dbReference type="AlphaFoldDB" id="A0A0F9BMY3"/>